<gene>
    <name evidence="2" type="ORF">HPLM_LOCUS7880</name>
</gene>
<evidence type="ECO:0000256" key="1">
    <source>
        <dbReference type="SAM" id="SignalP"/>
    </source>
</evidence>
<name>A0A0N4WBQ2_HAEPC</name>
<accession>A0A0N4WBQ2</accession>
<reference evidence="4" key="1">
    <citation type="submission" date="2017-02" db="UniProtKB">
        <authorList>
            <consortium name="WormBaseParasite"/>
        </authorList>
    </citation>
    <scope>IDENTIFICATION</scope>
</reference>
<protein>
    <submittedName>
        <fullName evidence="4">Salivary secreted peptide</fullName>
    </submittedName>
</protein>
<dbReference type="OMA" id="NDTVGWE"/>
<dbReference type="EMBL" id="UZAF01016743">
    <property type="protein sequence ID" value="VDO33249.1"/>
    <property type="molecule type" value="Genomic_DNA"/>
</dbReference>
<sequence length="79" mass="8527">MKIALAVIFTACAVLSSVLAEVPTGMPPPPPFGQGMMPPLPPPLPSNDTVGWEILVTVLNPTLSREQKKEQLMELAKKY</sequence>
<evidence type="ECO:0000313" key="4">
    <source>
        <dbReference type="WBParaSite" id="HPLM_0000788801-mRNA-1"/>
    </source>
</evidence>
<feature type="chain" id="PRO_5043123551" evidence="1">
    <location>
        <begin position="21"/>
        <end position="79"/>
    </location>
</feature>
<organism evidence="4">
    <name type="scientific">Haemonchus placei</name>
    <name type="common">Barber's pole worm</name>
    <dbReference type="NCBI Taxonomy" id="6290"/>
    <lineage>
        <taxon>Eukaryota</taxon>
        <taxon>Metazoa</taxon>
        <taxon>Ecdysozoa</taxon>
        <taxon>Nematoda</taxon>
        <taxon>Chromadorea</taxon>
        <taxon>Rhabditida</taxon>
        <taxon>Rhabditina</taxon>
        <taxon>Rhabditomorpha</taxon>
        <taxon>Strongyloidea</taxon>
        <taxon>Trichostrongylidae</taxon>
        <taxon>Haemonchus</taxon>
    </lineage>
</organism>
<dbReference type="AlphaFoldDB" id="A0A0N4WBQ2"/>
<keyword evidence="3" id="KW-1185">Reference proteome</keyword>
<evidence type="ECO:0000313" key="2">
    <source>
        <dbReference type="EMBL" id="VDO33249.1"/>
    </source>
</evidence>
<keyword evidence="1" id="KW-0732">Signal</keyword>
<proteinExistence type="predicted"/>
<dbReference type="Proteomes" id="UP000268014">
    <property type="component" value="Unassembled WGS sequence"/>
</dbReference>
<dbReference type="WBParaSite" id="HPLM_0000788801-mRNA-1">
    <property type="protein sequence ID" value="HPLM_0000788801-mRNA-1"/>
    <property type="gene ID" value="HPLM_0000788801"/>
</dbReference>
<evidence type="ECO:0000313" key="3">
    <source>
        <dbReference type="Proteomes" id="UP000268014"/>
    </source>
</evidence>
<feature type="signal peptide" evidence="1">
    <location>
        <begin position="1"/>
        <end position="20"/>
    </location>
</feature>
<dbReference type="OrthoDB" id="10389673at2759"/>
<reference evidence="2 3" key="2">
    <citation type="submission" date="2018-11" db="EMBL/GenBank/DDBJ databases">
        <authorList>
            <consortium name="Pathogen Informatics"/>
        </authorList>
    </citation>
    <scope>NUCLEOTIDE SEQUENCE [LARGE SCALE GENOMIC DNA]</scope>
    <source>
        <strain evidence="2 3">MHpl1</strain>
    </source>
</reference>